<dbReference type="PANTHER" id="PTHR43808:SF25">
    <property type="entry name" value="PEPTIDASE M20 DIMERISATION DOMAIN-CONTAINING PROTEIN"/>
    <property type="match status" value="1"/>
</dbReference>
<evidence type="ECO:0000256" key="5">
    <source>
        <dbReference type="ARBA" id="ARBA00022801"/>
    </source>
</evidence>
<dbReference type="InterPro" id="IPR010182">
    <property type="entry name" value="ArgE/DapE"/>
</dbReference>
<dbReference type="InterPro" id="IPR011650">
    <property type="entry name" value="Peptidase_M20_dimer"/>
</dbReference>
<sequence>MTTISPFEARMLNSLDEQRLVDSLVESVRIPSVTGTAEESQLQHHQAAELALYGFDVDSWKFDLEELTAHPLFPGIETDREEGYGLVATIGGSGIPALILQGHVDVVPTGDLDKWHDRDAFSGSISGGLLHGRGACDMKAGVAANMAVARTLAASGVTLDRPLGIHSVVSEEDGGLGAFATLLRGHTGEAAVISEPTSNRIVTANAGALTFRMVVPGRAAHGSTRLEGVSALDAFLPIYAAMAELERERNAVPDARFPDTVLPYPISIGRISAGDWPSSVPDILTADGRFGLRLGEDPTDARAAFTRMIDAVSARDPWLRDHPISLTWPGGQFASGWLDPGHPLIGEMAQSVVDVAGGVRPEIAAAPYGSDLRLYSGIGGIPTLHFGPGDVRFAHAPREQVAIAELVSVTRSLLLLAIRRCGARESVTTRPPTAARA</sequence>
<dbReference type="RefSeq" id="WP_097059373.1">
    <property type="nucleotide sequence ID" value="NZ_BMLC01000002.1"/>
</dbReference>
<evidence type="ECO:0000313" key="9">
    <source>
        <dbReference type="EMBL" id="SOE46882.1"/>
    </source>
</evidence>
<dbReference type="Proteomes" id="UP000219440">
    <property type="component" value="Unassembled WGS sequence"/>
</dbReference>
<dbReference type="OrthoDB" id="7055905at2"/>
<dbReference type="Pfam" id="PF01546">
    <property type="entry name" value="Peptidase_M20"/>
    <property type="match status" value="1"/>
</dbReference>
<comment type="cofactor">
    <cofactor evidence="2">
        <name>Zn(2+)</name>
        <dbReference type="ChEBI" id="CHEBI:29105"/>
    </cofactor>
</comment>
<dbReference type="InterPro" id="IPR002933">
    <property type="entry name" value="Peptidase_M20"/>
</dbReference>
<dbReference type="SUPFAM" id="SSF55031">
    <property type="entry name" value="Bacterial exopeptidase dimerisation domain"/>
    <property type="match status" value="1"/>
</dbReference>
<name>A0A2C8Y9J7_9MICO</name>
<evidence type="ECO:0000256" key="7">
    <source>
        <dbReference type="ARBA" id="ARBA00023285"/>
    </source>
</evidence>
<dbReference type="InterPro" id="IPR050072">
    <property type="entry name" value="Peptidase_M20A"/>
</dbReference>
<evidence type="ECO:0000259" key="8">
    <source>
        <dbReference type="Pfam" id="PF07687"/>
    </source>
</evidence>
<keyword evidence="10" id="KW-1185">Reference proteome</keyword>
<dbReference type="AlphaFoldDB" id="A0A2C8Y9J7"/>
<accession>A0A2C8Y9J7</accession>
<evidence type="ECO:0000313" key="10">
    <source>
        <dbReference type="Proteomes" id="UP000219440"/>
    </source>
</evidence>
<reference evidence="9 10" key="1">
    <citation type="submission" date="2017-09" db="EMBL/GenBank/DDBJ databases">
        <authorList>
            <person name="Ehlers B."/>
            <person name="Leendertz F.H."/>
        </authorList>
    </citation>
    <scope>NUCLEOTIDE SEQUENCE [LARGE SCALE GENOMIC DNA]</scope>
    <source>
        <strain evidence="9 10">CGMCC 1.05381</strain>
    </source>
</reference>
<dbReference type="GO" id="GO:0016787">
    <property type="term" value="F:hydrolase activity"/>
    <property type="evidence" value="ECO:0007669"/>
    <property type="project" value="UniProtKB-KW"/>
</dbReference>
<dbReference type="InterPro" id="IPR036264">
    <property type="entry name" value="Bact_exopeptidase_dim_dom"/>
</dbReference>
<evidence type="ECO:0000256" key="3">
    <source>
        <dbReference type="ARBA" id="ARBA00006247"/>
    </source>
</evidence>
<gene>
    <name evidence="9" type="ORF">SAMN06296378_0182</name>
</gene>
<keyword evidence="4" id="KW-0479">Metal-binding</keyword>
<keyword evidence="7" id="KW-0170">Cobalt</keyword>
<dbReference type="EMBL" id="OCST01000001">
    <property type="protein sequence ID" value="SOE46882.1"/>
    <property type="molecule type" value="Genomic_DNA"/>
</dbReference>
<keyword evidence="5" id="KW-0378">Hydrolase</keyword>
<comment type="cofactor">
    <cofactor evidence="1">
        <name>Co(2+)</name>
        <dbReference type="ChEBI" id="CHEBI:48828"/>
    </cofactor>
</comment>
<evidence type="ECO:0000256" key="1">
    <source>
        <dbReference type="ARBA" id="ARBA00001941"/>
    </source>
</evidence>
<proteinExistence type="inferred from homology"/>
<dbReference type="PANTHER" id="PTHR43808">
    <property type="entry name" value="ACETYLORNITHINE DEACETYLASE"/>
    <property type="match status" value="1"/>
</dbReference>
<dbReference type="Gene3D" id="3.30.70.360">
    <property type="match status" value="1"/>
</dbReference>
<evidence type="ECO:0000256" key="6">
    <source>
        <dbReference type="ARBA" id="ARBA00022833"/>
    </source>
</evidence>
<dbReference type="Pfam" id="PF07687">
    <property type="entry name" value="M20_dimer"/>
    <property type="match status" value="1"/>
</dbReference>
<dbReference type="SUPFAM" id="SSF53187">
    <property type="entry name" value="Zn-dependent exopeptidases"/>
    <property type="match status" value="1"/>
</dbReference>
<protein>
    <submittedName>
        <fullName evidence="9">Acetylornithine deacetylase</fullName>
    </submittedName>
</protein>
<keyword evidence="6" id="KW-0862">Zinc</keyword>
<evidence type="ECO:0000256" key="4">
    <source>
        <dbReference type="ARBA" id="ARBA00022723"/>
    </source>
</evidence>
<feature type="domain" description="Peptidase M20 dimerisation" evidence="8">
    <location>
        <begin position="204"/>
        <end position="314"/>
    </location>
</feature>
<dbReference type="NCBIfam" id="TIGR01910">
    <property type="entry name" value="DapE-ArgE"/>
    <property type="match status" value="1"/>
</dbReference>
<dbReference type="Gene3D" id="3.40.630.10">
    <property type="entry name" value="Zn peptidases"/>
    <property type="match status" value="1"/>
</dbReference>
<organism evidence="9 10">
    <name type="scientific">Salinibacterium xinjiangense</name>
    <dbReference type="NCBI Taxonomy" id="386302"/>
    <lineage>
        <taxon>Bacteria</taxon>
        <taxon>Bacillati</taxon>
        <taxon>Actinomycetota</taxon>
        <taxon>Actinomycetes</taxon>
        <taxon>Micrococcales</taxon>
        <taxon>Microbacteriaceae</taxon>
        <taxon>Salinibacterium</taxon>
    </lineage>
</organism>
<evidence type="ECO:0000256" key="2">
    <source>
        <dbReference type="ARBA" id="ARBA00001947"/>
    </source>
</evidence>
<comment type="similarity">
    <text evidence="3">Belongs to the peptidase M20A family.</text>
</comment>
<dbReference type="GO" id="GO:0046872">
    <property type="term" value="F:metal ion binding"/>
    <property type="evidence" value="ECO:0007669"/>
    <property type="project" value="UniProtKB-KW"/>
</dbReference>